<dbReference type="InterPro" id="IPR013154">
    <property type="entry name" value="ADH-like_N"/>
</dbReference>
<dbReference type="EMBL" id="VAWA01000004">
    <property type="protein sequence ID" value="TLP77515.1"/>
    <property type="molecule type" value="Genomic_DNA"/>
</dbReference>
<dbReference type="InterPro" id="IPR050129">
    <property type="entry name" value="Zn_alcohol_dh"/>
</dbReference>
<dbReference type="InterPro" id="IPR036291">
    <property type="entry name" value="NAD(P)-bd_dom_sf"/>
</dbReference>
<dbReference type="SUPFAM" id="SSF51735">
    <property type="entry name" value="NAD(P)-binding Rossmann-fold domains"/>
    <property type="match status" value="1"/>
</dbReference>
<keyword evidence="6" id="KW-1185">Reference proteome</keyword>
<dbReference type="Pfam" id="PF00107">
    <property type="entry name" value="ADH_zinc_N"/>
    <property type="match status" value="1"/>
</dbReference>
<dbReference type="AlphaFoldDB" id="A0A5R9AHH1"/>
<dbReference type="Proteomes" id="UP000306544">
    <property type="component" value="Unassembled WGS sequence"/>
</dbReference>
<dbReference type="InterPro" id="IPR011032">
    <property type="entry name" value="GroES-like_sf"/>
</dbReference>
<dbReference type="SUPFAM" id="SSF50129">
    <property type="entry name" value="GroES-like"/>
    <property type="match status" value="1"/>
</dbReference>
<evidence type="ECO:0000259" key="3">
    <source>
        <dbReference type="Pfam" id="PF00107"/>
    </source>
</evidence>
<organism evidence="5 6">
    <name type="scientific">Nesterenkonia sphaerica</name>
    <dbReference type="NCBI Taxonomy" id="1804988"/>
    <lineage>
        <taxon>Bacteria</taxon>
        <taxon>Bacillati</taxon>
        <taxon>Actinomycetota</taxon>
        <taxon>Actinomycetes</taxon>
        <taxon>Micrococcales</taxon>
        <taxon>Micrococcaceae</taxon>
        <taxon>Nesterenkonia</taxon>
    </lineage>
</organism>
<evidence type="ECO:0000313" key="6">
    <source>
        <dbReference type="Proteomes" id="UP000306544"/>
    </source>
</evidence>
<evidence type="ECO:0000259" key="4">
    <source>
        <dbReference type="Pfam" id="PF08240"/>
    </source>
</evidence>
<dbReference type="RefSeq" id="WP_138169745.1">
    <property type="nucleotide sequence ID" value="NZ_VAWA01000004.1"/>
</dbReference>
<protein>
    <submittedName>
        <fullName evidence="5">Zinc-binding dehydrogenase</fullName>
    </submittedName>
</protein>
<comment type="cofactor">
    <cofactor evidence="1">
        <name>Zn(2+)</name>
        <dbReference type="ChEBI" id="CHEBI:29105"/>
    </cofactor>
</comment>
<evidence type="ECO:0000256" key="2">
    <source>
        <dbReference type="ARBA" id="ARBA00023002"/>
    </source>
</evidence>
<dbReference type="Gene3D" id="3.90.180.10">
    <property type="entry name" value="Medium-chain alcohol dehydrogenases, catalytic domain"/>
    <property type="match status" value="1"/>
</dbReference>
<evidence type="ECO:0000256" key="1">
    <source>
        <dbReference type="ARBA" id="ARBA00001947"/>
    </source>
</evidence>
<feature type="domain" description="Alcohol dehydrogenase-like N-terminal" evidence="4">
    <location>
        <begin position="23"/>
        <end position="129"/>
    </location>
</feature>
<dbReference type="Gene3D" id="3.40.50.720">
    <property type="entry name" value="NAD(P)-binding Rossmann-like Domain"/>
    <property type="match status" value="1"/>
</dbReference>
<feature type="domain" description="Alcohol dehydrogenase-like C-terminal" evidence="3">
    <location>
        <begin position="177"/>
        <end position="305"/>
    </location>
</feature>
<proteinExistence type="predicted"/>
<gene>
    <name evidence="5" type="ORF">FEF27_05000</name>
</gene>
<dbReference type="OrthoDB" id="9797931at2"/>
<dbReference type="InterPro" id="IPR013149">
    <property type="entry name" value="ADH-like_C"/>
</dbReference>
<accession>A0A5R9AHH1</accession>
<evidence type="ECO:0000313" key="5">
    <source>
        <dbReference type="EMBL" id="TLP77515.1"/>
    </source>
</evidence>
<keyword evidence="2" id="KW-0560">Oxidoreductase</keyword>
<dbReference type="GO" id="GO:0016491">
    <property type="term" value="F:oxidoreductase activity"/>
    <property type="evidence" value="ECO:0007669"/>
    <property type="project" value="UniProtKB-KW"/>
</dbReference>
<sequence>MKQAILNGPLDMSIKEQPIPRLKPGDCLLRVESALVCGTDVRIFEGKKKKNVTYPTVMGHEFSGTIVECNGPLAPGLTVDDLVAVYPIVPCGRCTACIRGRSNICRNRQAFGYQIPGGFAEYVHVPAAAARAGNLVKVNGVHPTSASIIEPLACAYNGLKLIDAPAAHSLLVVGCGPLGLMHIRLASTLGVERIVAVDPSPQRLAVAAKSGAQCTLAPGDTAAREILEFTRGDGVEAMVVAVGRADAFEPYLDALSPGAKVNLFAGFPTGEDVLAVPANEVHYNEYSIVGSSSCHLSDFEFVASLVTDGVLQVEDLITTIMAIDETEAAIEAAKAGHDLRVGITARS</sequence>
<dbReference type="Pfam" id="PF08240">
    <property type="entry name" value="ADH_N"/>
    <property type="match status" value="1"/>
</dbReference>
<dbReference type="PANTHER" id="PTHR43401">
    <property type="entry name" value="L-THREONINE 3-DEHYDROGENASE"/>
    <property type="match status" value="1"/>
</dbReference>
<comment type="caution">
    <text evidence="5">The sequence shown here is derived from an EMBL/GenBank/DDBJ whole genome shotgun (WGS) entry which is preliminary data.</text>
</comment>
<reference evidence="5 6" key="1">
    <citation type="submission" date="2019-05" db="EMBL/GenBank/DDBJ databases">
        <title>Nesterenkonia sp. GY239, isolated from the Southern Atlantic Ocean.</title>
        <authorList>
            <person name="Zhang G."/>
        </authorList>
    </citation>
    <scope>NUCLEOTIDE SEQUENCE [LARGE SCALE GENOMIC DNA]</scope>
    <source>
        <strain evidence="5 6">GY239</strain>
    </source>
</reference>
<name>A0A5R9AHH1_9MICC</name>
<dbReference type="PANTHER" id="PTHR43401:SF2">
    <property type="entry name" value="L-THREONINE 3-DEHYDROGENASE"/>
    <property type="match status" value="1"/>
</dbReference>